<protein>
    <recommendedName>
        <fullName evidence="5">FAS1 domain-containing protein</fullName>
    </recommendedName>
</protein>
<keyword evidence="2" id="KW-0732">Signal</keyword>
<dbReference type="Proteomes" id="UP001497457">
    <property type="component" value="Chromosome 3rd"/>
</dbReference>
<feature type="compositionally biased region" description="Basic residues" evidence="1">
    <location>
        <begin position="178"/>
        <end position="194"/>
    </location>
</feature>
<organism evidence="3 4">
    <name type="scientific">Urochloa decumbens</name>
    <dbReference type="NCBI Taxonomy" id="240449"/>
    <lineage>
        <taxon>Eukaryota</taxon>
        <taxon>Viridiplantae</taxon>
        <taxon>Streptophyta</taxon>
        <taxon>Embryophyta</taxon>
        <taxon>Tracheophyta</taxon>
        <taxon>Spermatophyta</taxon>
        <taxon>Magnoliopsida</taxon>
        <taxon>Liliopsida</taxon>
        <taxon>Poales</taxon>
        <taxon>Poaceae</taxon>
        <taxon>PACMAD clade</taxon>
        <taxon>Panicoideae</taxon>
        <taxon>Panicodae</taxon>
        <taxon>Paniceae</taxon>
        <taxon>Melinidinae</taxon>
        <taxon>Urochloa</taxon>
    </lineage>
</organism>
<evidence type="ECO:0008006" key="5">
    <source>
        <dbReference type="Google" id="ProtNLM"/>
    </source>
</evidence>
<proteinExistence type="predicted"/>
<evidence type="ECO:0000256" key="1">
    <source>
        <dbReference type="SAM" id="MobiDB-lite"/>
    </source>
</evidence>
<dbReference type="PANTHER" id="PTHR32382">
    <property type="entry name" value="FASCICLIN-LIKE ARABINOGALACTAN PROTEIN"/>
    <property type="match status" value="1"/>
</dbReference>
<feature type="signal peptide" evidence="2">
    <location>
        <begin position="1"/>
        <end position="22"/>
    </location>
</feature>
<name>A0ABC9CLG4_9POAL</name>
<dbReference type="InterPro" id="IPR033254">
    <property type="entry name" value="Plant_FLA"/>
</dbReference>
<accession>A0ABC9CLG4</accession>
<sequence>MASKAILLSLLVLAAASPAALAAFDVIQMLVDKPQYAGFTKLLSQTNVAADANQLRAASLLVVPDKTVGALAALPADKLRTAVANHVLLSYFDPIKLDEMKTRTAMLPTLLSSANKALGMLNYSKADDGQMYFGAPGAPCVAKLVKVVAARPYSISIMEISEPILPPGSGKPVAAPGRRGKKGGRGGRGGKGKIRTSAAGIGESKIVAADKPTEEASAAAAPKPASAAAAPKASSAAAAPPKASSAAAAPKASSAAAAAPKASSAAPAPKATS</sequence>
<keyword evidence="4" id="KW-1185">Reference proteome</keyword>
<evidence type="ECO:0000256" key="2">
    <source>
        <dbReference type="SAM" id="SignalP"/>
    </source>
</evidence>
<dbReference type="EMBL" id="OZ075113">
    <property type="protein sequence ID" value="CAL5022139.1"/>
    <property type="molecule type" value="Genomic_DNA"/>
</dbReference>
<feature type="compositionally biased region" description="Low complexity" evidence="1">
    <location>
        <begin position="216"/>
        <end position="273"/>
    </location>
</feature>
<evidence type="ECO:0000313" key="4">
    <source>
        <dbReference type="Proteomes" id="UP001497457"/>
    </source>
</evidence>
<evidence type="ECO:0000313" key="3">
    <source>
        <dbReference type="EMBL" id="CAL5022139.1"/>
    </source>
</evidence>
<gene>
    <name evidence="3" type="ORF">URODEC1_LOCUS76354</name>
</gene>
<feature type="chain" id="PRO_5044852665" description="FAS1 domain-containing protein" evidence="2">
    <location>
        <begin position="23"/>
        <end position="273"/>
    </location>
</feature>
<dbReference type="PANTHER" id="PTHR32382:SF37">
    <property type="entry name" value="OS02G0461000 PROTEIN"/>
    <property type="match status" value="1"/>
</dbReference>
<reference evidence="3" key="1">
    <citation type="submission" date="2024-10" db="EMBL/GenBank/DDBJ databases">
        <authorList>
            <person name="Ryan C."/>
        </authorList>
    </citation>
    <scope>NUCLEOTIDE SEQUENCE [LARGE SCALE GENOMIC DNA]</scope>
</reference>
<dbReference type="AlphaFoldDB" id="A0ABC9CLG4"/>
<feature type="region of interest" description="Disordered" evidence="1">
    <location>
        <begin position="166"/>
        <end position="273"/>
    </location>
</feature>